<name>A0A161UVT2_9FLAO</name>
<comment type="caution">
    <text evidence="2">The sequence shown here is derived from an EMBL/GenBank/DDBJ whole genome shotgun (WGS) entry which is preliminary data.</text>
</comment>
<sequence>MNTLSRKIVMAATGLFLCFFLLIHCLGNMQLFMEPEHARLSFNAYSHFLTGNPLVKMVSYVLYASIIGHAIYALIITSKNKASGGTYKKDNRGRASKWYSRNMGVLGTIVLIFIVLHFQNFWYVYKFGQIGLDANGNKDLYAVVVAAFQELWLVVVYVIAMIALCYHLVHGITSGVRTLGLFHPKFVRWVNIVGVAYSVIICAGFAAMPIFIYITNLNN</sequence>
<evidence type="ECO:0000256" key="1">
    <source>
        <dbReference type="SAM" id="Phobius"/>
    </source>
</evidence>
<keyword evidence="1" id="KW-0812">Transmembrane</keyword>
<feature type="transmembrane region" description="Helical" evidence="1">
    <location>
        <begin position="57"/>
        <end position="77"/>
    </location>
</feature>
<dbReference type="GO" id="GO:0016020">
    <property type="term" value="C:membrane"/>
    <property type="evidence" value="ECO:0007669"/>
    <property type="project" value="InterPro"/>
</dbReference>
<dbReference type="Proteomes" id="UP000076630">
    <property type="component" value="Unassembled WGS sequence"/>
</dbReference>
<dbReference type="SUPFAM" id="SSF81343">
    <property type="entry name" value="Fumarate reductase respiratory complex transmembrane subunits"/>
    <property type="match status" value="1"/>
</dbReference>
<evidence type="ECO:0000313" key="3">
    <source>
        <dbReference type="Proteomes" id="UP000076630"/>
    </source>
</evidence>
<feature type="transmembrane region" description="Helical" evidence="1">
    <location>
        <begin position="189"/>
        <end position="214"/>
    </location>
</feature>
<gene>
    <name evidence="2" type="ORF">AV926_07730</name>
</gene>
<accession>A0A161UVT2</accession>
<dbReference type="EMBL" id="LQNU01000049">
    <property type="protein sequence ID" value="KZE82011.1"/>
    <property type="molecule type" value="Genomic_DNA"/>
</dbReference>
<keyword evidence="1" id="KW-1133">Transmembrane helix</keyword>
<proteinExistence type="predicted"/>
<dbReference type="CDD" id="cd03498">
    <property type="entry name" value="SQR_TypeB_2_TM"/>
    <property type="match status" value="1"/>
</dbReference>
<dbReference type="AlphaFoldDB" id="A0A161UVT2"/>
<evidence type="ECO:0000313" key="2">
    <source>
        <dbReference type="EMBL" id="KZE82011.1"/>
    </source>
</evidence>
<keyword evidence="3" id="KW-1185">Reference proteome</keyword>
<feature type="transmembrane region" description="Helical" evidence="1">
    <location>
        <begin position="140"/>
        <end position="169"/>
    </location>
</feature>
<dbReference type="InterPro" id="IPR034804">
    <property type="entry name" value="SQR/QFR_C/D"/>
</dbReference>
<dbReference type="RefSeq" id="WP_038984597.1">
    <property type="nucleotide sequence ID" value="NZ_JACAJU010000023.1"/>
</dbReference>
<dbReference type="OrthoDB" id="9802842at2"/>
<reference evidence="2 3" key="1">
    <citation type="submission" date="2016-01" db="EMBL/GenBank/DDBJ databases">
        <title>Whole genome sequencing of Myroides marinus L41.</title>
        <authorList>
            <person name="Hong K.W."/>
        </authorList>
    </citation>
    <scope>NUCLEOTIDE SEQUENCE [LARGE SCALE GENOMIC DNA]</scope>
    <source>
        <strain evidence="2 3">L41</strain>
    </source>
</reference>
<keyword evidence="1" id="KW-0472">Membrane</keyword>
<protein>
    <submittedName>
        <fullName evidence="2">Succinate dehydrogenase</fullName>
    </submittedName>
</protein>
<dbReference type="InterPro" id="IPR011138">
    <property type="entry name" value="Cytochrome_b-558"/>
</dbReference>
<dbReference type="NCBIfam" id="TIGR02046">
    <property type="entry name" value="sdhC_b558_fam"/>
    <property type="match status" value="1"/>
</dbReference>
<organism evidence="2 3">
    <name type="scientific">Myroides marinus</name>
    <dbReference type="NCBI Taxonomy" id="703342"/>
    <lineage>
        <taxon>Bacteria</taxon>
        <taxon>Pseudomonadati</taxon>
        <taxon>Bacteroidota</taxon>
        <taxon>Flavobacteriia</taxon>
        <taxon>Flavobacteriales</taxon>
        <taxon>Flavobacteriaceae</taxon>
        <taxon>Myroides</taxon>
    </lineage>
</organism>
<dbReference type="Gene3D" id="1.20.1300.10">
    <property type="entry name" value="Fumarate reductase/succinate dehydrogenase, transmembrane subunit"/>
    <property type="match status" value="1"/>
</dbReference>
<feature type="transmembrane region" description="Helical" evidence="1">
    <location>
        <begin position="98"/>
        <end position="120"/>
    </location>
</feature>